<dbReference type="EMBL" id="CM017695">
    <property type="protein sequence ID" value="TYH07392.1"/>
    <property type="molecule type" value="Genomic_DNA"/>
</dbReference>
<protein>
    <recommendedName>
        <fullName evidence="12">NAC domain-containing protein</fullName>
    </recommendedName>
</protein>
<dbReference type="PROSITE" id="PS51005">
    <property type="entry name" value="NAC"/>
    <property type="match status" value="1"/>
</dbReference>
<comment type="subcellular location">
    <subcellularLocation>
        <location evidence="2">Membrane</location>
        <topology evidence="2">Single-pass membrane protein</topology>
    </subcellularLocation>
    <subcellularLocation>
        <location evidence="1">Nucleus</location>
    </subcellularLocation>
</comment>
<keyword evidence="8" id="KW-0010">Activator</keyword>
<reference evidence="13 14" key="1">
    <citation type="submission" date="2019-06" db="EMBL/GenBank/DDBJ databases">
        <title>WGS assembly of Gossypium darwinii.</title>
        <authorList>
            <person name="Chen Z.J."/>
            <person name="Sreedasyam A."/>
            <person name="Ando A."/>
            <person name="Song Q."/>
            <person name="De L."/>
            <person name="Hulse-Kemp A."/>
            <person name="Ding M."/>
            <person name="Ye W."/>
            <person name="Kirkbride R."/>
            <person name="Jenkins J."/>
            <person name="Plott C."/>
            <person name="Lovell J."/>
            <person name="Lin Y.-M."/>
            <person name="Vaughn R."/>
            <person name="Liu B."/>
            <person name="Li W."/>
            <person name="Simpson S."/>
            <person name="Scheffler B."/>
            <person name="Saski C."/>
            <person name="Grover C."/>
            <person name="Hu G."/>
            <person name="Conover J."/>
            <person name="Carlson J."/>
            <person name="Shu S."/>
            <person name="Boston L."/>
            <person name="Williams M."/>
            <person name="Peterson D."/>
            <person name="Mcgee K."/>
            <person name="Jones D."/>
            <person name="Wendel J."/>
            <person name="Stelly D."/>
            <person name="Grimwood J."/>
            <person name="Schmutz J."/>
        </authorList>
    </citation>
    <scope>NUCLEOTIDE SEQUENCE [LARGE SCALE GENOMIC DNA]</scope>
    <source>
        <strain evidence="13">1808015.09</strain>
    </source>
</reference>
<evidence type="ECO:0000256" key="6">
    <source>
        <dbReference type="ARBA" id="ARBA00023125"/>
    </source>
</evidence>
<dbReference type="PANTHER" id="PTHR31744:SF216">
    <property type="entry name" value="NAC TRANSCRIPTION FACTOR"/>
    <property type="match status" value="1"/>
</dbReference>
<evidence type="ECO:0000256" key="9">
    <source>
        <dbReference type="ARBA" id="ARBA00023163"/>
    </source>
</evidence>
<dbReference type="Gene3D" id="2.170.150.80">
    <property type="entry name" value="NAC domain"/>
    <property type="match status" value="1"/>
</dbReference>
<evidence type="ECO:0000313" key="14">
    <source>
        <dbReference type="Proteomes" id="UP000323506"/>
    </source>
</evidence>
<dbReference type="SUPFAM" id="SSF101941">
    <property type="entry name" value="NAC domain"/>
    <property type="match status" value="1"/>
</dbReference>
<evidence type="ECO:0000256" key="5">
    <source>
        <dbReference type="ARBA" id="ARBA00023015"/>
    </source>
</evidence>
<dbReference type="GO" id="GO:0006355">
    <property type="term" value="P:regulation of DNA-templated transcription"/>
    <property type="evidence" value="ECO:0007669"/>
    <property type="project" value="InterPro"/>
</dbReference>
<keyword evidence="9" id="KW-0804">Transcription</keyword>
<evidence type="ECO:0000256" key="4">
    <source>
        <dbReference type="ARBA" id="ARBA00022989"/>
    </source>
</evidence>
<keyword evidence="4" id="KW-1133">Transmembrane helix</keyword>
<dbReference type="PANTHER" id="PTHR31744">
    <property type="entry name" value="PROTEIN CUP-SHAPED COTYLEDON 2-RELATED"/>
    <property type="match status" value="1"/>
</dbReference>
<feature type="domain" description="NAC" evidence="12">
    <location>
        <begin position="3"/>
        <end position="156"/>
    </location>
</feature>
<keyword evidence="6" id="KW-0238">DNA-binding</keyword>
<evidence type="ECO:0000259" key="12">
    <source>
        <dbReference type="PROSITE" id="PS51005"/>
    </source>
</evidence>
<dbReference type="Proteomes" id="UP000323506">
    <property type="component" value="Chromosome A08"/>
</dbReference>
<keyword evidence="5" id="KW-0805">Transcription regulation</keyword>
<evidence type="ECO:0000256" key="2">
    <source>
        <dbReference type="ARBA" id="ARBA00004167"/>
    </source>
</evidence>
<dbReference type="InterPro" id="IPR003441">
    <property type="entry name" value="NAC-dom"/>
</dbReference>
<dbReference type="InterPro" id="IPR036093">
    <property type="entry name" value="NAC_dom_sf"/>
</dbReference>
<name>A0A5D2FPF2_GOSDA</name>
<evidence type="ECO:0000256" key="3">
    <source>
        <dbReference type="ARBA" id="ARBA00022692"/>
    </source>
</evidence>
<dbReference type="GO" id="GO:0000976">
    <property type="term" value="F:transcription cis-regulatory region binding"/>
    <property type="evidence" value="ECO:0007669"/>
    <property type="project" value="UniProtKB-ARBA"/>
</dbReference>
<evidence type="ECO:0000256" key="8">
    <source>
        <dbReference type="ARBA" id="ARBA00023159"/>
    </source>
</evidence>
<keyword evidence="3" id="KW-0812">Transmembrane</keyword>
<evidence type="ECO:0000256" key="1">
    <source>
        <dbReference type="ARBA" id="ARBA00004123"/>
    </source>
</evidence>
<evidence type="ECO:0000256" key="7">
    <source>
        <dbReference type="ARBA" id="ARBA00023136"/>
    </source>
</evidence>
<evidence type="ECO:0000256" key="11">
    <source>
        <dbReference type="SAM" id="MobiDB-lite"/>
    </source>
</evidence>
<keyword evidence="14" id="KW-1185">Reference proteome</keyword>
<sequence length="453" mass="51753">MNMVKGFRFHPTDEELIEYLQIKTFNRDSLVQVIAEIPDICESEPWELPGRSVLQTGDRLWYFMYPPKYKYRNSKLVSRTTLEGYWKITGKARKIINSETGMEIGNKKTLLFYKGQCNDKIKNNTCWVMHEYELKAMLDSTNSHQKTFKLCKLKKKTNISSKEAGQLDQYSLSDLDNHVANNALLEDILDPNGSSEPEASNNHNDVHNHCSSVDTYEDAIPEVPSHIFKVYQNGLEDNNWIQDLYSTNEQDDESWNSIITSFDETIINESSNQHNIVVAEKGIETPIISYDETITNERSNQHNIVVVQGGTEMSVISYDETVANERSNQHNIVDVDEGFEVPSNLKYLVEEDTISTDLLYKDGLYSRSLFGELLAEPEATNNLNWIQNRYITKKEDGEFLNSTLADKNKADLQEGNTQWCLAADGEGFSLPCIGALTESSNSMEKSSKRPRRM</sequence>
<dbReference type="GO" id="GO:0005634">
    <property type="term" value="C:nucleus"/>
    <property type="evidence" value="ECO:0007669"/>
    <property type="project" value="UniProtKB-SubCell"/>
</dbReference>
<dbReference type="AlphaFoldDB" id="A0A5D2FPF2"/>
<organism evidence="13 14">
    <name type="scientific">Gossypium darwinii</name>
    <name type="common">Darwin's cotton</name>
    <name type="synonym">Gossypium barbadense var. darwinii</name>
    <dbReference type="NCBI Taxonomy" id="34276"/>
    <lineage>
        <taxon>Eukaryota</taxon>
        <taxon>Viridiplantae</taxon>
        <taxon>Streptophyta</taxon>
        <taxon>Embryophyta</taxon>
        <taxon>Tracheophyta</taxon>
        <taxon>Spermatophyta</taxon>
        <taxon>Magnoliopsida</taxon>
        <taxon>eudicotyledons</taxon>
        <taxon>Gunneridae</taxon>
        <taxon>Pentapetalae</taxon>
        <taxon>rosids</taxon>
        <taxon>malvids</taxon>
        <taxon>Malvales</taxon>
        <taxon>Malvaceae</taxon>
        <taxon>Malvoideae</taxon>
        <taxon>Gossypium</taxon>
    </lineage>
</organism>
<evidence type="ECO:0000256" key="10">
    <source>
        <dbReference type="ARBA" id="ARBA00023242"/>
    </source>
</evidence>
<proteinExistence type="predicted"/>
<gene>
    <name evidence="13" type="ORF">ES288_A08G230000v1</name>
</gene>
<dbReference type="GO" id="GO:0016020">
    <property type="term" value="C:membrane"/>
    <property type="evidence" value="ECO:0007669"/>
    <property type="project" value="UniProtKB-SubCell"/>
</dbReference>
<evidence type="ECO:0000313" key="13">
    <source>
        <dbReference type="EMBL" id="TYH07392.1"/>
    </source>
</evidence>
<feature type="compositionally biased region" description="Polar residues" evidence="11">
    <location>
        <begin position="192"/>
        <end position="210"/>
    </location>
</feature>
<keyword evidence="7" id="KW-0472">Membrane</keyword>
<dbReference type="Pfam" id="PF02365">
    <property type="entry name" value="NAM"/>
    <property type="match status" value="1"/>
</dbReference>
<keyword evidence="10" id="KW-0539">Nucleus</keyword>
<feature type="region of interest" description="Disordered" evidence="11">
    <location>
        <begin position="188"/>
        <end position="210"/>
    </location>
</feature>
<accession>A0A5D2FPF2</accession>